<evidence type="ECO:0000313" key="3">
    <source>
        <dbReference type="Proteomes" id="UP000287385"/>
    </source>
</evidence>
<feature type="region of interest" description="Disordered" evidence="1">
    <location>
        <begin position="1"/>
        <end position="24"/>
    </location>
</feature>
<dbReference type="Proteomes" id="UP000287385">
    <property type="component" value="Unassembled WGS sequence"/>
</dbReference>
<dbReference type="EMBL" id="BDEV01000246">
    <property type="protein sequence ID" value="GCD64448.1"/>
    <property type="molecule type" value="Genomic_DNA"/>
</dbReference>
<gene>
    <name evidence="2" type="ORF">NBRC3278_3541</name>
</gene>
<proteinExistence type="predicted"/>
<keyword evidence="3" id="KW-1185">Reference proteome</keyword>
<accession>A0A401X9N1</accession>
<dbReference type="RefSeq" id="WP_124298041.1">
    <property type="nucleotide sequence ID" value="NZ_BDEV01000246.1"/>
</dbReference>
<evidence type="ECO:0000313" key="2">
    <source>
        <dbReference type="EMBL" id="GCD64448.1"/>
    </source>
</evidence>
<evidence type="ECO:0000256" key="1">
    <source>
        <dbReference type="SAM" id="MobiDB-lite"/>
    </source>
</evidence>
<comment type="caution">
    <text evidence="2">The sequence shown here is derived from an EMBL/GenBank/DDBJ whole genome shotgun (WGS) entry which is preliminary data.</text>
</comment>
<organism evidence="2 3">
    <name type="scientific">Acetobacter pasteurianus NBRC 3278</name>
    <dbReference type="NCBI Taxonomy" id="1226660"/>
    <lineage>
        <taxon>Bacteria</taxon>
        <taxon>Pseudomonadati</taxon>
        <taxon>Pseudomonadota</taxon>
        <taxon>Alphaproteobacteria</taxon>
        <taxon>Acetobacterales</taxon>
        <taxon>Acetobacteraceae</taxon>
        <taxon>Acetobacter</taxon>
    </lineage>
</organism>
<dbReference type="AlphaFoldDB" id="A0A401X9N1"/>
<protein>
    <submittedName>
        <fullName evidence="2">Uncharacterized protein</fullName>
    </submittedName>
</protein>
<sequence>MTEPDSLRRGGKLPRDREGYDVGTVRDGHGNIIVRRHGPQGDEDWGIMRWNIDLGEYIFESSNDETAASDGISGDEAFVFGKVVINAGGTLPCWIPE</sequence>
<name>A0A401X9N1_ACEPA</name>
<reference evidence="2 3" key="1">
    <citation type="submission" date="2016-06" db="EMBL/GenBank/DDBJ databases">
        <title>Acetobacter pasteurianus NBRC 3278 whole genome sequencing project.</title>
        <authorList>
            <person name="Matsutani M."/>
            <person name="Shiwa Y."/>
            <person name="Okamoto-Kainuma A."/>
            <person name="Ishikawa M."/>
            <person name="Koizumi Y."/>
            <person name="Yoshikawa H."/>
            <person name="Yakushi T."/>
            <person name="Matsushita K."/>
        </authorList>
    </citation>
    <scope>NUCLEOTIDE SEQUENCE [LARGE SCALE GENOMIC DNA]</scope>
    <source>
        <strain evidence="2 3">NBRC 3278</strain>
    </source>
</reference>